<gene>
    <name evidence="4" type="ORF">ACFO3I_08305</name>
</gene>
<evidence type="ECO:0000313" key="5">
    <source>
        <dbReference type="Proteomes" id="UP001595962"/>
    </source>
</evidence>
<proteinExistence type="predicted"/>
<dbReference type="SUPFAM" id="SSF46689">
    <property type="entry name" value="Homeodomain-like"/>
    <property type="match status" value="2"/>
</dbReference>
<accession>A0ABV9JL68</accession>
<dbReference type="InterPro" id="IPR018060">
    <property type="entry name" value="HTH_AraC"/>
</dbReference>
<dbReference type="SMART" id="SM00342">
    <property type="entry name" value="HTH_ARAC"/>
    <property type="match status" value="1"/>
</dbReference>
<dbReference type="InterPro" id="IPR050908">
    <property type="entry name" value="SmbC-like"/>
</dbReference>
<dbReference type="InterPro" id="IPR009057">
    <property type="entry name" value="Homeodomain-like_sf"/>
</dbReference>
<dbReference type="PROSITE" id="PS01124">
    <property type="entry name" value="HTH_ARAC_FAMILY_2"/>
    <property type="match status" value="1"/>
</dbReference>
<sequence>MAKTDLWQQLLVFIEQNLHTELDTSLLASRVHLSKWHFQRQFKQQYQQSVGQYIRALRLAKASARLQYRSDAIHQLAGHCGFLSSEGFSRSFLQHSGMAPSEFRRQTAQLPPGQSLLPAGVTDPEWLWLEPLTVALLNHHGSMQQLGSTIQQFIQWRKQNKLPPTVSRTFNLWWQDPATASTDRSPFALAAELSRAPAQQLQPLQSYQLFGGSYLRLRLTGPEQHY</sequence>
<evidence type="ECO:0000313" key="4">
    <source>
        <dbReference type="EMBL" id="MFC4655013.1"/>
    </source>
</evidence>
<dbReference type="InterPro" id="IPR029442">
    <property type="entry name" value="GyrI-like"/>
</dbReference>
<dbReference type="Pfam" id="PF12833">
    <property type="entry name" value="HTH_18"/>
    <property type="match status" value="1"/>
</dbReference>
<evidence type="ECO:0000256" key="1">
    <source>
        <dbReference type="ARBA" id="ARBA00023015"/>
    </source>
</evidence>
<dbReference type="InterPro" id="IPR011256">
    <property type="entry name" value="Reg_factor_effector_dom_sf"/>
</dbReference>
<keyword evidence="1" id="KW-0805">Transcription regulation</keyword>
<name>A0ABV9JL68_9GAMM</name>
<comment type="caution">
    <text evidence="4">The sequence shown here is derived from an EMBL/GenBank/DDBJ whole genome shotgun (WGS) entry which is preliminary data.</text>
</comment>
<protein>
    <submittedName>
        <fullName evidence="4">GyrI-like domain-containing protein</fullName>
    </submittedName>
</protein>
<dbReference type="Gene3D" id="3.20.80.10">
    <property type="entry name" value="Regulatory factor, effector binding domain"/>
    <property type="match status" value="1"/>
</dbReference>
<dbReference type="Gene3D" id="1.10.10.60">
    <property type="entry name" value="Homeodomain-like"/>
    <property type="match status" value="2"/>
</dbReference>
<evidence type="ECO:0000259" key="3">
    <source>
        <dbReference type="PROSITE" id="PS01124"/>
    </source>
</evidence>
<dbReference type="PANTHER" id="PTHR40055">
    <property type="entry name" value="TRANSCRIPTIONAL REGULATOR YGIV-RELATED"/>
    <property type="match status" value="1"/>
</dbReference>
<dbReference type="SUPFAM" id="SSF55136">
    <property type="entry name" value="Probable bacterial effector-binding domain"/>
    <property type="match status" value="1"/>
</dbReference>
<organism evidence="4 5">
    <name type="scientific">Rheinheimera marina</name>
    <dbReference type="NCBI Taxonomy" id="1774958"/>
    <lineage>
        <taxon>Bacteria</taxon>
        <taxon>Pseudomonadati</taxon>
        <taxon>Pseudomonadota</taxon>
        <taxon>Gammaproteobacteria</taxon>
        <taxon>Chromatiales</taxon>
        <taxon>Chromatiaceae</taxon>
        <taxon>Rheinheimera</taxon>
    </lineage>
</organism>
<dbReference type="Proteomes" id="UP001595962">
    <property type="component" value="Unassembled WGS sequence"/>
</dbReference>
<evidence type="ECO:0000256" key="2">
    <source>
        <dbReference type="ARBA" id="ARBA00023163"/>
    </source>
</evidence>
<keyword evidence="5" id="KW-1185">Reference proteome</keyword>
<dbReference type="Pfam" id="PF06445">
    <property type="entry name" value="GyrI-like"/>
    <property type="match status" value="1"/>
</dbReference>
<dbReference type="RefSeq" id="WP_377333252.1">
    <property type="nucleotide sequence ID" value="NZ_JBHSGB010000006.1"/>
</dbReference>
<reference evidence="5" key="1">
    <citation type="journal article" date="2019" name="Int. J. Syst. Evol. Microbiol.">
        <title>The Global Catalogue of Microorganisms (GCM) 10K type strain sequencing project: providing services to taxonomists for standard genome sequencing and annotation.</title>
        <authorList>
            <consortium name="The Broad Institute Genomics Platform"/>
            <consortium name="The Broad Institute Genome Sequencing Center for Infectious Disease"/>
            <person name="Wu L."/>
            <person name="Ma J."/>
        </authorList>
    </citation>
    <scope>NUCLEOTIDE SEQUENCE [LARGE SCALE GENOMIC DNA]</scope>
    <source>
        <strain evidence="5">DT28</strain>
    </source>
</reference>
<feature type="domain" description="HTH araC/xylS-type" evidence="3">
    <location>
        <begin position="8"/>
        <end position="106"/>
    </location>
</feature>
<dbReference type="PANTHER" id="PTHR40055:SF1">
    <property type="entry name" value="TRANSCRIPTIONAL REGULATOR YGIV-RELATED"/>
    <property type="match status" value="1"/>
</dbReference>
<keyword evidence="2" id="KW-0804">Transcription</keyword>
<dbReference type="EMBL" id="JBHSGB010000006">
    <property type="protein sequence ID" value="MFC4655013.1"/>
    <property type="molecule type" value="Genomic_DNA"/>
</dbReference>